<evidence type="ECO:0000256" key="9">
    <source>
        <dbReference type="ARBA" id="ARBA00022786"/>
    </source>
</evidence>
<reference evidence="22 23" key="1">
    <citation type="journal article" date="2023" name="Arcadia Sci">
        <title>De novo assembly of a long-read Amblyomma americanum tick genome.</title>
        <authorList>
            <person name="Chou S."/>
            <person name="Poskanzer K.E."/>
            <person name="Rollins M."/>
            <person name="Thuy-Boun P.S."/>
        </authorList>
    </citation>
    <scope>NUCLEOTIDE SEQUENCE [LARGE SCALE GENOMIC DNA]</scope>
    <source>
        <strain evidence="22">F_SG_1</strain>
        <tissue evidence="22">Salivary glands</tissue>
    </source>
</reference>
<sequence length="396" mass="44364">MSKPRTQELASGYSSRLRGSPTSKCHTFQPEMSAEKPVVGSRVSQLDAVELDDELFTLFKNKLTEVFKYAGGNFYPTFEPEVKALLKAVLYGFTVYECGATVGQRLLGLGYFTNGTSLGHITRQQTLALILLGVGLPWLRERGLRLFLHLAPPQQRSKVERGISLTETAVRVASVINFVLFLVRGRYCSLGNRIVGVVSGHAARPMLREVQFDFMNRELLWHGFAEFIGFLLPLINMYPAKNFVSRKLLRRKLRPTEPSQRTPRDMAQCGICGASPTQPHEIGCKHVFCYYCIASQVTADANYSCPRCNCPSHGLENSLEECSFWARNSTRCTCSEFINDNICCTGRHCKSCLVELALLRPDITSTSLAAEERRIPLRMLYTLCTGGFQHVILGKQ</sequence>
<dbReference type="PROSITE" id="PS00518">
    <property type="entry name" value="ZF_RING_1"/>
    <property type="match status" value="1"/>
</dbReference>
<dbReference type="PANTHER" id="PTHR48178">
    <property type="entry name" value="PEROXISOME BIOGENESIS FACTOR 2"/>
    <property type="match status" value="1"/>
</dbReference>
<evidence type="ECO:0000256" key="7">
    <source>
        <dbReference type="ARBA" id="ARBA00022723"/>
    </source>
</evidence>
<proteinExistence type="inferred from homology"/>
<comment type="catalytic activity">
    <reaction evidence="16">
        <text>[E2 ubiquitin-conjugating enzyme]-S-ubiquitinyl-L-cysteine + [acceptor protein]-L-cysteine = [E2 ubiquitin-conjugating enzyme]-L-cysteine + [acceptor protein]-S-ubiquitinyl-L-cysteine.</text>
        <dbReference type="EC" id="2.3.2.36"/>
    </reaction>
</comment>
<evidence type="ECO:0000313" key="22">
    <source>
        <dbReference type="EMBL" id="KAK8782758.1"/>
    </source>
</evidence>
<evidence type="ECO:0000256" key="4">
    <source>
        <dbReference type="ARBA" id="ARBA00022448"/>
    </source>
</evidence>
<feature type="region of interest" description="Disordered" evidence="20">
    <location>
        <begin position="1"/>
        <end position="26"/>
    </location>
</feature>
<dbReference type="PANTHER" id="PTHR48178:SF1">
    <property type="entry name" value="PEROXISOME BIOGENESIS FACTOR 2"/>
    <property type="match status" value="1"/>
</dbReference>
<dbReference type="GO" id="GO:0008270">
    <property type="term" value="F:zinc ion binding"/>
    <property type="evidence" value="ECO:0007669"/>
    <property type="project" value="UniProtKB-KW"/>
</dbReference>
<keyword evidence="10" id="KW-0862">Zinc</keyword>
<keyword evidence="5" id="KW-0808">Transferase</keyword>
<keyword evidence="6" id="KW-0812">Transmembrane</keyword>
<evidence type="ECO:0000313" key="23">
    <source>
        <dbReference type="Proteomes" id="UP001321473"/>
    </source>
</evidence>
<dbReference type="InterPro" id="IPR017907">
    <property type="entry name" value="Znf_RING_CS"/>
</dbReference>
<dbReference type="CDD" id="cd16526">
    <property type="entry name" value="RING-HC_PEX2"/>
    <property type="match status" value="1"/>
</dbReference>
<evidence type="ECO:0000256" key="3">
    <source>
        <dbReference type="ARBA" id="ARBA00008704"/>
    </source>
</evidence>
<keyword evidence="14" id="KW-0576">Peroxisome</keyword>
<evidence type="ECO:0000256" key="20">
    <source>
        <dbReference type="SAM" id="MobiDB-lite"/>
    </source>
</evidence>
<dbReference type="GO" id="GO:0005778">
    <property type="term" value="C:peroxisomal membrane"/>
    <property type="evidence" value="ECO:0007669"/>
    <property type="project" value="UniProtKB-SubCell"/>
</dbReference>
<keyword evidence="9" id="KW-0833">Ubl conjugation pathway</keyword>
<comment type="similarity">
    <text evidence="3">Belongs to the pex2/pex10/pex12 family.</text>
</comment>
<dbReference type="InterPro" id="IPR001841">
    <property type="entry name" value="Znf_RING"/>
</dbReference>
<evidence type="ECO:0000256" key="11">
    <source>
        <dbReference type="ARBA" id="ARBA00022927"/>
    </source>
</evidence>
<evidence type="ECO:0000256" key="15">
    <source>
        <dbReference type="ARBA" id="ARBA00032511"/>
    </source>
</evidence>
<evidence type="ECO:0000256" key="12">
    <source>
        <dbReference type="ARBA" id="ARBA00022989"/>
    </source>
</evidence>
<evidence type="ECO:0000256" key="17">
    <source>
        <dbReference type="ARBA" id="ARBA00034523"/>
    </source>
</evidence>
<organism evidence="22 23">
    <name type="scientific">Amblyomma americanum</name>
    <name type="common">Lone star tick</name>
    <dbReference type="NCBI Taxonomy" id="6943"/>
    <lineage>
        <taxon>Eukaryota</taxon>
        <taxon>Metazoa</taxon>
        <taxon>Ecdysozoa</taxon>
        <taxon>Arthropoda</taxon>
        <taxon>Chelicerata</taxon>
        <taxon>Arachnida</taxon>
        <taxon>Acari</taxon>
        <taxon>Parasitiformes</taxon>
        <taxon>Ixodida</taxon>
        <taxon>Ixodoidea</taxon>
        <taxon>Ixodidae</taxon>
        <taxon>Amblyomminae</taxon>
        <taxon>Amblyomma</taxon>
    </lineage>
</organism>
<evidence type="ECO:0000259" key="21">
    <source>
        <dbReference type="PROSITE" id="PS50089"/>
    </source>
</evidence>
<evidence type="ECO:0000256" key="13">
    <source>
        <dbReference type="ARBA" id="ARBA00023136"/>
    </source>
</evidence>
<dbReference type="InterPro" id="IPR025654">
    <property type="entry name" value="PEX2/10"/>
</dbReference>
<name>A0AAQ4F806_AMBAM</name>
<evidence type="ECO:0000256" key="8">
    <source>
        <dbReference type="ARBA" id="ARBA00022771"/>
    </source>
</evidence>
<keyword evidence="8 19" id="KW-0863">Zinc-finger</keyword>
<comment type="caution">
    <text evidence="22">The sequence shown here is derived from an EMBL/GenBank/DDBJ whole genome shotgun (WGS) entry which is preliminary data.</text>
</comment>
<evidence type="ECO:0000256" key="2">
    <source>
        <dbReference type="ARBA" id="ARBA00004906"/>
    </source>
</evidence>
<dbReference type="InterPro" id="IPR006845">
    <property type="entry name" value="Pex_N"/>
</dbReference>
<evidence type="ECO:0000256" key="1">
    <source>
        <dbReference type="ARBA" id="ARBA00004585"/>
    </source>
</evidence>
<dbReference type="EMBL" id="JARKHS020006320">
    <property type="protein sequence ID" value="KAK8782758.1"/>
    <property type="molecule type" value="Genomic_DNA"/>
</dbReference>
<comment type="subcellular location">
    <subcellularLocation>
        <location evidence="1">Peroxisome membrane</location>
        <topology evidence="1">Multi-pass membrane protein</topology>
    </subcellularLocation>
</comment>
<comment type="pathway">
    <text evidence="2">Protein modification; protein ubiquitination.</text>
</comment>
<protein>
    <recommendedName>
        <fullName evidence="18">Peroxisome biogenesis factor 2</fullName>
        <ecNumber evidence="17">2.3.2.36</ecNumber>
    </recommendedName>
    <alternativeName>
        <fullName evidence="15">Peroxin-2</fullName>
    </alternativeName>
</protein>
<dbReference type="EC" id="2.3.2.36" evidence="17"/>
<evidence type="ECO:0000256" key="16">
    <source>
        <dbReference type="ARBA" id="ARBA00034438"/>
    </source>
</evidence>
<dbReference type="GO" id="GO:0016558">
    <property type="term" value="P:protein import into peroxisome matrix"/>
    <property type="evidence" value="ECO:0007669"/>
    <property type="project" value="InterPro"/>
</dbReference>
<accession>A0AAQ4F806</accession>
<dbReference type="GO" id="GO:0061630">
    <property type="term" value="F:ubiquitin protein ligase activity"/>
    <property type="evidence" value="ECO:0007669"/>
    <property type="project" value="UniProtKB-EC"/>
</dbReference>
<keyword evidence="23" id="KW-1185">Reference proteome</keyword>
<dbReference type="Proteomes" id="UP001321473">
    <property type="component" value="Unassembled WGS sequence"/>
</dbReference>
<dbReference type="InterPro" id="IPR045859">
    <property type="entry name" value="RING-HC_PEX2"/>
</dbReference>
<evidence type="ECO:0000256" key="5">
    <source>
        <dbReference type="ARBA" id="ARBA00022679"/>
    </source>
</evidence>
<feature type="domain" description="RING-type" evidence="21">
    <location>
        <begin position="269"/>
        <end position="309"/>
    </location>
</feature>
<keyword evidence="4" id="KW-0813">Transport</keyword>
<keyword evidence="11" id="KW-0653">Protein transport</keyword>
<keyword evidence="13" id="KW-0472">Membrane</keyword>
<dbReference type="Pfam" id="PF00097">
    <property type="entry name" value="zf-C3HC4"/>
    <property type="match status" value="1"/>
</dbReference>
<dbReference type="SMART" id="SM00184">
    <property type="entry name" value="RING"/>
    <property type="match status" value="1"/>
</dbReference>
<dbReference type="AlphaFoldDB" id="A0AAQ4F806"/>
<dbReference type="PROSITE" id="PS50089">
    <property type="entry name" value="ZF_RING_2"/>
    <property type="match status" value="1"/>
</dbReference>
<keyword evidence="7" id="KW-0479">Metal-binding</keyword>
<evidence type="ECO:0000256" key="19">
    <source>
        <dbReference type="PROSITE-ProRule" id="PRU00175"/>
    </source>
</evidence>
<keyword evidence="12" id="KW-1133">Transmembrane helix</keyword>
<dbReference type="InterPro" id="IPR013083">
    <property type="entry name" value="Znf_RING/FYVE/PHD"/>
</dbReference>
<dbReference type="InterPro" id="IPR018957">
    <property type="entry name" value="Znf_C3HC4_RING-type"/>
</dbReference>
<evidence type="ECO:0000256" key="6">
    <source>
        <dbReference type="ARBA" id="ARBA00022692"/>
    </source>
</evidence>
<dbReference type="Gene3D" id="3.30.40.10">
    <property type="entry name" value="Zinc/RING finger domain, C3HC4 (zinc finger)"/>
    <property type="match status" value="1"/>
</dbReference>
<dbReference type="Pfam" id="PF04757">
    <property type="entry name" value="Pex2_Pex12"/>
    <property type="match status" value="1"/>
</dbReference>
<evidence type="ECO:0000256" key="14">
    <source>
        <dbReference type="ARBA" id="ARBA00023140"/>
    </source>
</evidence>
<evidence type="ECO:0000256" key="10">
    <source>
        <dbReference type="ARBA" id="ARBA00022833"/>
    </source>
</evidence>
<evidence type="ECO:0000256" key="18">
    <source>
        <dbReference type="ARBA" id="ARBA00034543"/>
    </source>
</evidence>
<dbReference type="SUPFAM" id="SSF57850">
    <property type="entry name" value="RING/U-box"/>
    <property type="match status" value="1"/>
</dbReference>
<gene>
    <name evidence="22" type="ORF">V5799_015898</name>
</gene>